<sequence length="291" mass="31368">MASGLSKPTVLSNAPRSILGEGPVWLPESGVLYWVDILGDRVHSYRLSDGLVNSIKVGPYPSCVMPNDDGNLVVTIKDKVILINPRDGSVIRTLATVNEGTNNRFNDCKCDPMGRLVAGTMDMGERNPTGSLYVLDSGGLRRILGSVTISNGIAWSSDGSVMYYIDSPTRRVTVFKYNKGEGALEGVIGYIDLSSFPGVPDGMTIDSEGYLWVALYGGGRVLRINSINRSVVDQVELPAQYTTSCTFGGGDLRTLFITTATDRSRQSSGPDGYVFSLSLNVKGTVVNKCRF</sequence>
<reference evidence="5 6" key="1">
    <citation type="submission" date="2007-10" db="EMBL/GenBank/DDBJ databases">
        <title>Complete sequence of Caldivirga maquilingensis IC-167.</title>
        <authorList>
            <consortium name="US DOE Joint Genome Institute"/>
            <person name="Copeland A."/>
            <person name="Lucas S."/>
            <person name="Lapidus A."/>
            <person name="Barry K."/>
            <person name="Glavina del Rio T."/>
            <person name="Dalin E."/>
            <person name="Tice H."/>
            <person name="Pitluck S."/>
            <person name="Saunders E."/>
            <person name="Brettin T."/>
            <person name="Bruce D."/>
            <person name="Detter J.C."/>
            <person name="Han C."/>
            <person name="Schmutz J."/>
            <person name="Larimer F."/>
            <person name="Land M."/>
            <person name="Hauser L."/>
            <person name="Kyrpides N."/>
            <person name="Ivanova N."/>
            <person name="Biddle J.F."/>
            <person name="Zhang Z."/>
            <person name="Fitz-Gibbon S.T."/>
            <person name="Lowe T.M."/>
            <person name="Saltikov C."/>
            <person name="House C.H."/>
            <person name="Richardson P."/>
        </authorList>
    </citation>
    <scope>NUCLEOTIDE SEQUENCE [LARGE SCALE GENOMIC DNA]</scope>
    <source>
        <strain evidence="6">ATCC 700844 / DSM 13496 / JCM 10307 / IC-167</strain>
    </source>
</reference>
<keyword evidence="3" id="KW-0479">Metal-binding</keyword>
<feature type="binding site" evidence="3">
    <location>
        <position position="106"/>
    </location>
    <ligand>
        <name>substrate</name>
    </ligand>
</feature>
<evidence type="ECO:0000256" key="3">
    <source>
        <dbReference type="PIRSR" id="PIRSR605511-2"/>
    </source>
</evidence>
<dbReference type="OrthoDB" id="341532at2157"/>
<dbReference type="PANTHER" id="PTHR10907">
    <property type="entry name" value="REGUCALCIN"/>
    <property type="match status" value="1"/>
</dbReference>
<dbReference type="SUPFAM" id="SSF63829">
    <property type="entry name" value="Calcium-dependent phosphotriesterase"/>
    <property type="match status" value="1"/>
</dbReference>
<protein>
    <submittedName>
        <fullName evidence="5">SMP-30/Gluconolaconase/LRE domain protein</fullName>
    </submittedName>
</protein>
<dbReference type="InterPro" id="IPR005511">
    <property type="entry name" value="SMP-30"/>
</dbReference>
<feature type="active site" description="Proton donor/acceptor" evidence="2">
    <location>
        <position position="201"/>
    </location>
</feature>
<dbReference type="InterPro" id="IPR013658">
    <property type="entry name" value="SGL"/>
</dbReference>
<dbReference type="HOGENOM" id="CLU_036110_3_2_2"/>
<dbReference type="AlphaFoldDB" id="A8MAQ3"/>
<comment type="cofactor">
    <cofactor evidence="3">
        <name>Zn(2+)</name>
        <dbReference type="ChEBI" id="CHEBI:29105"/>
    </cofactor>
    <text evidence="3">Binds 1 divalent metal cation per subunit.</text>
</comment>
<dbReference type="GO" id="GO:0005509">
    <property type="term" value="F:calcium ion binding"/>
    <property type="evidence" value="ECO:0007669"/>
    <property type="project" value="TreeGrafter"/>
</dbReference>
<dbReference type="EMBL" id="CP000852">
    <property type="protein sequence ID" value="ABW01089.1"/>
    <property type="molecule type" value="Genomic_DNA"/>
</dbReference>
<keyword evidence="3" id="KW-0862">Zinc</keyword>
<dbReference type="Proteomes" id="UP000001137">
    <property type="component" value="Chromosome"/>
</dbReference>
<evidence type="ECO:0000313" key="6">
    <source>
        <dbReference type="Proteomes" id="UP000001137"/>
    </source>
</evidence>
<evidence type="ECO:0000259" key="4">
    <source>
        <dbReference type="Pfam" id="PF08450"/>
    </source>
</evidence>
<dbReference type="InterPro" id="IPR011042">
    <property type="entry name" value="6-blade_b-propeller_TolB-like"/>
</dbReference>
<dbReference type="GeneID" id="5709179"/>
<feature type="domain" description="SMP-30/Gluconolactonase/LRE-like region" evidence="4">
    <location>
        <begin position="19"/>
        <end position="261"/>
    </location>
</feature>
<feature type="binding site" evidence="3">
    <location>
        <position position="151"/>
    </location>
    <ligand>
        <name>a divalent metal cation</name>
        <dbReference type="ChEBI" id="CHEBI:60240"/>
    </ligand>
</feature>
<comment type="similarity">
    <text evidence="1">Belongs to the SMP-30/CGR1 family.</text>
</comment>
<evidence type="ECO:0000256" key="2">
    <source>
        <dbReference type="PIRSR" id="PIRSR605511-1"/>
    </source>
</evidence>
<dbReference type="eggNOG" id="arCOG05370">
    <property type="taxonomic scope" value="Archaea"/>
</dbReference>
<dbReference type="PANTHER" id="PTHR10907:SF47">
    <property type="entry name" value="REGUCALCIN"/>
    <property type="match status" value="1"/>
</dbReference>
<keyword evidence="6" id="KW-1185">Reference proteome</keyword>
<dbReference type="Pfam" id="PF08450">
    <property type="entry name" value="SGL"/>
    <property type="match status" value="1"/>
</dbReference>
<evidence type="ECO:0000313" key="5">
    <source>
        <dbReference type="EMBL" id="ABW01089.1"/>
    </source>
</evidence>
<accession>A8MAQ3</accession>
<name>A8MAQ3_CALMQ</name>
<proteinExistence type="inferred from homology"/>
<dbReference type="GO" id="GO:0004341">
    <property type="term" value="F:gluconolactonase activity"/>
    <property type="evidence" value="ECO:0007669"/>
    <property type="project" value="TreeGrafter"/>
</dbReference>
<dbReference type="GO" id="GO:0019853">
    <property type="term" value="P:L-ascorbic acid biosynthetic process"/>
    <property type="evidence" value="ECO:0007669"/>
    <property type="project" value="TreeGrafter"/>
</dbReference>
<evidence type="ECO:0000256" key="1">
    <source>
        <dbReference type="ARBA" id="ARBA00008853"/>
    </source>
</evidence>
<feature type="binding site" evidence="3">
    <location>
        <position position="104"/>
    </location>
    <ligand>
        <name>substrate</name>
    </ligand>
</feature>
<dbReference type="RefSeq" id="WP_012185309.1">
    <property type="nucleotide sequence ID" value="NC_009954.1"/>
</dbReference>
<feature type="binding site" evidence="3">
    <location>
        <position position="201"/>
    </location>
    <ligand>
        <name>a divalent metal cation</name>
        <dbReference type="ChEBI" id="CHEBI:60240"/>
    </ligand>
</feature>
<feature type="binding site" evidence="3">
    <location>
        <position position="21"/>
    </location>
    <ligand>
        <name>a divalent metal cation</name>
        <dbReference type="ChEBI" id="CHEBI:60240"/>
    </ligand>
</feature>
<dbReference type="Gene3D" id="2.120.10.30">
    <property type="entry name" value="TolB, C-terminal domain"/>
    <property type="match status" value="1"/>
</dbReference>
<organism evidence="5 6">
    <name type="scientific">Caldivirga maquilingensis (strain ATCC 700844 / DSM 13496 / JCM 10307 / IC-167)</name>
    <dbReference type="NCBI Taxonomy" id="397948"/>
    <lineage>
        <taxon>Archaea</taxon>
        <taxon>Thermoproteota</taxon>
        <taxon>Thermoprotei</taxon>
        <taxon>Thermoproteales</taxon>
        <taxon>Thermoproteaceae</taxon>
        <taxon>Caldivirga</taxon>
    </lineage>
</organism>
<gene>
    <name evidence="5" type="ordered locus">Cmaq_0241</name>
</gene>
<dbReference type="PRINTS" id="PR01790">
    <property type="entry name" value="SMP30FAMILY"/>
</dbReference>
<dbReference type="KEGG" id="cma:Cmaq_0241"/>
<dbReference type="STRING" id="397948.Cmaq_0241"/>